<evidence type="ECO:0000313" key="5">
    <source>
        <dbReference type="Proteomes" id="UP001432322"/>
    </source>
</evidence>
<keyword evidence="5" id="KW-1185">Reference proteome</keyword>
<dbReference type="Gene3D" id="1.10.510.10">
    <property type="entry name" value="Transferase(Phosphotransferase) domain 1"/>
    <property type="match status" value="1"/>
</dbReference>
<keyword evidence="1" id="KW-0547">Nucleotide-binding</keyword>
<dbReference type="PROSITE" id="PS50011">
    <property type="entry name" value="PROTEIN_KINASE_DOM"/>
    <property type="match status" value="1"/>
</dbReference>
<name>A0AAV5VIJ2_9BILA</name>
<accession>A0AAV5VIJ2</accession>
<dbReference type="PANTHER" id="PTHR24055">
    <property type="entry name" value="MITOGEN-ACTIVATED PROTEIN KINASE"/>
    <property type="match status" value="1"/>
</dbReference>
<gene>
    <name evidence="4" type="ORF">PFISCL1PPCAC_9204</name>
</gene>
<dbReference type="EMBL" id="BTSY01000003">
    <property type="protein sequence ID" value="GMT17907.1"/>
    <property type="molecule type" value="Genomic_DNA"/>
</dbReference>
<feature type="non-terminal residue" evidence="4">
    <location>
        <position position="1"/>
    </location>
</feature>
<protein>
    <recommendedName>
        <fullName evidence="3">Protein kinase domain-containing protein</fullName>
    </recommendedName>
</protein>
<dbReference type="AlphaFoldDB" id="A0AAV5VIJ2"/>
<keyword evidence="2" id="KW-0067">ATP-binding</keyword>
<organism evidence="4 5">
    <name type="scientific">Pristionchus fissidentatus</name>
    <dbReference type="NCBI Taxonomy" id="1538716"/>
    <lineage>
        <taxon>Eukaryota</taxon>
        <taxon>Metazoa</taxon>
        <taxon>Ecdysozoa</taxon>
        <taxon>Nematoda</taxon>
        <taxon>Chromadorea</taxon>
        <taxon>Rhabditida</taxon>
        <taxon>Rhabditina</taxon>
        <taxon>Diplogasteromorpha</taxon>
        <taxon>Diplogasteroidea</taxon>
        <taxon>Neodiplogasteridae</taxon>
        <taxon>Pristionchus</taxon>
    </lineage>
</organism>
<feature type="non-terminal residue" evidence="4">
    <location>
        <position position="139"/>
    </location>
</feature>
<dbReference type="GO" id="GO:0005524">
    <property type="term" value="F:ATP binding"/>
    <property type="evidence" value="ECO:0007669"/>
    <property type="project" value="UniProtKB-KW"/>
</dbReference>
<proteinExistence type="predicted"/>
<evidence type="ECO:0000259" key="3">
    <source>
        <dbReference type="PROSITE" id="PS50011"/>
    </source>
</evidence>
<dbReference type="InterPro" id="IPR000719">
    <property type="entry name" value="Prot_kinase_dom"/>
</dbReference>
<dbReference type="InterPro" id="IPR011009">
    <property type="entry name" value="Kinase-like_dom_sf"/>
</dbReference>
<dbReference type="SUPFAM" id="SSF56112">
    <property type="entry name" value="Protein kinase-like (PK-like)"/>
    <property type="match status" value="1"/>
</dbReference>
<dbReference type="SMART" id="SM00220">
    <property type="entry name" value="S_TKc"/>
    <property type="match status" value="1"/>
</dbReference>
<reference evidence="4" key="1">
    <citation type="submission" date="2023-10" db="EMBL/GenBank/DDBJ databases">
        <title>Genome assembly of Pristionchus species.</title>
        <authorList>
            <person name="Yoshida K."/>
            <person name="Sommer R.J."/>
        </authorList>
    </citation>
    <scope>NUCLEOTIDE SEQUENCE</scope>
    <source>
        <strain evidence="4">RS5133</strain>
    </source>
</reference>
<comment type="caution">
    <text evidence="4">The sequence shown here is derived from an EMBL/GenBank/DDBJ whole genome shotgun (WGS) entry which is preliminary data.</text>
</comment>
<feature type="domain" description="Protein kinase" evidence="3">
    <location>
        <begin position="1"/>
        <end position="139"/>
    </location>
</feature>
<dbReference type="Pfam" id="PF00069">
    <property type="entry name" value="Pkinase"/>
    <property type="match status" value="1"/>
</dbReference>
<dbReference type="Proteomes" id="UP001432322">
    <property type="component" value="Unassembled WGS sequence"/>
</dbReference>
<dbReference type="InterPro" id="IPR050117">
    <property type="entry name" value="MAPK"/>
</dbReference>
<evidence type="ECO:0000256" key="1">
    <source>
        <dbReference type="ARBA" id="ARBA00022741"/>
    </source>
</evidence>
<sequence length="139" mass="15064">AEKADTHRFTVYGFKRLLSQLLRALLYLTSAGIINRDLKPSNLAVDINGKLAVLDFGLARTIGRNDMTGAVGTSAYRAIEAILFSNKIASLDCNEKTDMWAIGAILCEMLTGNVLFAHPRPLLSAIDICGSIPEQVLAK</sequence>
<evidence type="ECO:0000256" key="2">
    <source>
        <dbReference type="ARBA" id="ARBA00022840"/>
    </source>
</evidence>
<evidence type="ECO:0000313" key="4">
    <source>
        <dbReference type="EMBL" id="GMT17907.1"/>
    </source>
</evidence>
<dbReference type="GO" id="GO:0004672">
    <property type="term" value="F:protein kinase activity"/>
    <property type="evidence" value="ECO:0007669"/>
    <property type="project" value="InterPro"/>
</dbReference>